<sequence length="257" mass="28977">MKQFADPFERRFLDAIEHHLDGISEKIKKDFTHKNFLKELNGLKGDKVYHDLGFDTAEYTLVRLIGRMSISVGRRLGEIYDKVPRYVAAARFGLQPNQIAEVFDGLELDIALRNSLLSDDDKIHIKKITEKMSGETYSGIGIEIRYNFNPNDSSRLRKDVDVASKLSAAGLFPVYLIFSSLSPRNDAIARLKRGGWSFKQGQEALDFLTELLGVDIGSVLSDPIIAAETREKTSKIMKSIFESEAFQSVIPGEWSKL</sequence>
<reference evidence="1" key="1">
    <citation type="submission" date="2012-08" db="EMBL/GenBank/DDBJ databases">
        <title>PciI RM system.</title>
        <authorList>
            <person name="Zhu Z."/>
        </authorList>
    </citation>
    <scope>NUCLEOTIDE SEQUENCE</scope>
    <source>
        <strain evidence="1">SE-F45</strain>
    </source>
</reference>
<proteinExistence type="predicted"/>
<name>K4LNB0_9BACL</name>
<organism evidence="1">
    <name type="scientific">Planococcus citreus</name>
    <dbReference type="NCBI Taxonomy" id="1373"/>
    <lineage>
        <taxon>Bacteria</taxon>
        <taxon>Bacillati</taxon>
        <taxon>Bacillota</taxon>
        <taxon>Bacilli</taxon>
        <taxon>Bacillales</taxon>
        <taxon>Caryophanaceae</taxon>
        <taxon>Planococcus</taxon>
    </lineage>
</organism>
<dbReference type="REBASE" id="3773">
    <property type="entry name" value="PciI"/>
</dbReference>
<protein>
    <submittedName>
        <fullName evidence="1">PciI</fullName>
    </submittedName>
</protein>
<dbReference type="AlphaFoldDB" id="K4LNB0"/>
<evidence type="ECO:0000313" key="1">
    <source>
        <dbReference type="EMBL" id="AFV09321.1"/>
    </source>
</evidence>
<accession>K4LNB0</accession>
<dbReference type="EMBL" id="JX481785">
    <property type="protein sequence ID" value="AFV09321.1"/>
    <property type="molecule type" value="Genomic_DNA"/>
</dbReference>